<reference evidence="1" key="1">
    <citation type="submission" date="2019-09" db="EMBL/GenBank/DDBJ databases">
        <title>Draft genome information of white flower Hibiscus syriacus.</title>
        <authorList>
            <person name="Kim Y.-M."/>
        </authorList>
    </citation>
    <scope>NUCLEOTIDE SEQUENCE [LARGE SCALE GENOMIC DNA]</scope>
    <source>
        <strain evidence="1">YM2019G1</strain>
    </source>
</reference>
<accession>A0A6A3CX30</accession>
<proteinExistence type="predicted"/>
<keyword evidence="2" id="KW-1185">Reference proteome</keyword>
<protein>
    <submittedName>
        <fullName evidence="1">Uncharacterized protein</fullName>
    </submittedName>
</protein>
<sequence>MERYGEKKKEDNLAIILKLITNFWSLLVDDVERPLVSDDANLTRDQSNDLTRNYDLEGACYQNEALLRPPRSEGLVHKQRIPSGSPHLAQGDSLVLDVISDPPEDILVGQTLKRPPATEHPVEVVKLGRPENQSENSIQEFVPQATSDQRIYFLTLSIKLGNGCLPSSACLLTSENTFQVVHELAYNSNYTLPAQHLDQIQCSPLQQEQMSQGSLSHSFTKSHVFFSSASISTSWHSSNSHFLIPQTQF</sequence>
<gene>
    <name evidence="1" type="ORF">F3Y22_tig00002511pilonHSYRG00592</name>
</gene>
<dbReference type="AlphaFoldDB" id="A0A6A3CX30"/>
<name>A0A6A3CX30_HIBSY</name>
<organism evidence="1 2">
    <name type="scientific">Hibiscus syriacus</name>
    <name type="common">Rose of Sharon</name>
    <dbReference type="NCBI Taxonomy" id="106335"/>
    <lineage>
        <taxon>Eukaryota</taxon>
        <taxon>Viridiplantae</taxon>
        <taxon>Streptophyta</taxon>
        <taxon>Embryophyta</taxon>
        <taxon>Tracheophyta</taxon>
        <taxon>Spermatophyta</taxon>
        <taxon>Magnoliopsida</taxon>
        <taxon>eudicotyledons</taxon>
        <taxon>Gunneridae</taxon>
        <taxon>Pentapetalae</taxon>
        <taxon>rosids</taxon>
        <taxon>malvids</taxon>
        <taxon>Malvales</taxon>
        <taxon>Malvaceae</taxon>
        <taxon>Malvoideae</taxon>
        <taxon>Hibiscus</taxon>
    </lineage>
</organism>
<comment type="caution">
    <text evidence="1">The sequence shown here is derived from an EMBL/GenBank/DDBJ whole genome shotgun (WGS) entry which is preliminary data.</text>
</comment>
<evidence type="ECO:0000313" key="2">
    <source>
        <dbReference type="Proteomes" id="UP000436088"/>
    </source>
</evidence>
<dbReference type="EMBL" id="VEPZ02000181">
    <property type="protein sequence ID" value="KAE8731892.1"/>
    <property type="molecule type" value="Genomic_DNA"/>
</dbReference>
<evidence type="ECO:0000313" key="1">
    <source>
        <dbReference type="EMBL" id="KAE8731892.1"/>
    </source>
</evidence>
<dbReference type="Proteomes" id="UP000436088">
    <property type="component" value="Unassembled WGS sequence"/>
</dbReference>